<comment type="caution">
    <text evidence="1">The sequence shown here is derived from an EMBL/GenBank/DDBJ whole genome shotgun (WGS) entry which is preliminary data.</text>
</comment>
<dbReference type="Proteomes" id="UP000784294">
    <property type="component" value="Unassembled WGS sequence"/>
</dbReference>
<keyword evidence="2" id="KW-1185">Reference proteome</keyword>
<proteinExistence type="predicted"/>
<evidence type="ECO:0000313" key="2">
    <source>
        <dbReference type="Proteomes" id="UP000784294"/>
    </source>
</evidence>
<gene>
    <name evidence="1" type="ORF">PXEA_LOCUS33374</name>
</gene>
<sequence length="102" mass="11159">MAACRLAIEPLPSCLVATVHSRVALRCVALHLLVWGDHRADGTPKSPVHASRKWTLSLHHHRQQTPSALALADILTFAPGNVVVVFAESSERGREARIVRKV</sequence>
<dbReference type="AlphaFoldDB" id="A0A3S5ALK6"/>
<dbReference type="EMBL" id="CAAALY010263052">
    <property type="protein sequence ID" value="VEL39934.1"/>
    <property type="molecule type" value="Genomic_DNA"/>
</dbReference>
<organism evidence="1 2">
    <name type="scientific">Protopolystoma xenopodis</name>
    <dbReference type="NCBI Taxonomy" id="117903"/>
    <lineage>
        <taxon>Eukaryota</taxon>
        <taxon>Metazoa</taxon>
        <taxon>Spiralia</taxon>
        <taxon>Lophotrochozoa</taxon>
        <taxon>Platyhelminthes</taxon>
        <taxon>Monogenea</taxon>
        <taxon>Polyopisthocotylea</taxon>
        <taxon>Polystomatidea</taxon>
        <taxon>Polystomatidae</taxon>
        <taxon>Protopolystoma</taxon>
    </lineage>
</organism>
<evidence type="ECO:0000313" key="1">
    <source>
        <dbReference type="EMBL" id="VEL39934.1"/>
    </source>
</evidence>
<reference evidence="1" key="1">
    <citation type="submission" date="2018-11" db="EMBL/GenBank/DDBJ databases">
        <authorList>
            <consortium name="Pathogen Informatics"/>
        </authorList>
    </citation>
    <scope>NUCLEOTIDE SEQUENCE</scope>
</reference>
<protein>
    <submittedName>
        <fullName evidence="1">Uncharacterized protein</fullName>
    </submittedName>
</protein>
<name>A0A3S5ALK6_9PLAT</name>
<accession>A0A3S5ALK6</accession>